<reference evidence="2" key="2">
    <citation type="journal article" date="2021" name="PeerJ">
        <title>Extensive microbial diversity within the chicken gut microbiome revealed by metagenomics and culture.</title>
        <authorList>
            <person name="Gilroy R."/>
            <person name="Ravi A."/>
            <person name="Getino M."/>
            <person name="Pursley I."/>
            <person name="Horton D.L."/>
            <person name="Alikhan N.F."/>
            <person name="Baker D."/>
            <person name="Gharbi K."/>
            <person name="Hall N."/>
            <person name="Watson M."/>
            <person name="Adriaenssens E.M."/>
            <person name="Foster-Nyarko E."/>
            <person name="Jarju S."/>
            <person name="Secka A."/>
            <person name="Antonio M."/>
            <person name="Oren A."/>
            <person name="Chaudhuri R.R."/>
            <person name="La Ragione R."/>
            <person name="Hildebrand F."/>
            <person name="Pallen M.J."/>
        </authorList>
    </citation>
    <scope>NUCLEOTIDE SEQUENCE</scope>
    <source>
        <strain evidence="2">14508</strain>
    </source>
</reference>
<evidence type="ECO:0000313" key="3">
    <source>
        <dbReference type="Proteomes" id="UP000886893"/>
    </source>
</evidence>
<sequence>MKYVPILDKNYKPAVLELRQFQQDVLASKKANKIAICLLRNNGYVYRFDMDVYQDGVNDERNFFIVERVIKSMLWVVGGYKIYLAGSHTLYQKIKAAYQDKGLRDFDYHFMSGVYEHDFEVEEATFDTLPAVKESSVPAGGHLEGNRIGFDAGGSDRKVSAVVDGKTIYSEEVVWFPKTNEDPKYHYDGIYTAMKTAAEKMGNKIDAIGVSSAGVYIDNKIMVASLFVKVPKDLFEKHVKYMYIDIAKQLEKEVGHPIPLEVANDGDVTALAGAMELKDTNVLGIAMGTSEAAGYVDSNGNLTGWLNELAFVPVDFNKDAMVDEWSLDYGCGVKYFSQDSVIKLAPAANIELDPSLSPAEKLKVVQKLSEQDDPRAHQIYETIGVYLGYAIAYYSVFYSIKHILLLGRVTSGKGGNIILKKAKEVLENEFPEYASIHLTMPDETNRRVGQSIAAASLPKIDK</sequence>
<dbReference type="InterPro" id="IPR043129">
    <property type="entry name" value="ATPase_NBD"/>
</dbReference>
<comment type="similarity">
    <text evidence="1">Belongs to the ROK (NagC/XylR) family.</text>
</comment>
<organism evidence="2 3">
    <name type="scientific">Candidatus Caccosoma faecigallinarum</name>
    <dbReference type="NCBI Taxonomy" id="2840720"/>
    <lineage>
        <taxon>Bacteria</taxon>
        <taxon>Bacillati</taxon>
        <taxon>Bacillota</taxon>
        <taxon>Bacillota incertae sedis</taxon>
        <taxon>Candidatus Caccosoma</taxon>
    </lineage>
</organism>
<comment type="caution">
    <text evidence="2">The sequence shown here is derived from an EMBL/GenBank/DDBJ whole genome shotgun (WGS) entry which is preliminary data.</text>
</comment>
<protein>
    <submittedName>
        <fullName evidence="2">ROK family protein</fullName>
    </submittedName>
</protein>
<dbReference type="SUPFAM" id="SSF53067">
    <property type="entry name" value="Actin-like ATPase domain"/>
    <property type="match status" value="1"/>
</dbReference>
<dbReference type="AlphaFoldDB" id="A0A9D1G700"/>
<dbReference type="EMBL" id="DVKI01000016">
    <property type="protein sequence ID" value="HIT16861.1"/>
    <property type="molecule type" value="Genomic_DNA"/>
</dbReference>
<dbReference type="InterPro" id="IPR000600">
    <property type="entry name" value="ROK"/>
</dbReference>
<gene>
    <name evidence="2" type="ORF">IAD04_00560</name>
</gene>
<dbReference type="Pfam" id="PF00480">
    <property type="entry name" value="ROK"/>
    <property type="match status" value="1"/>
</dbReference>
<accession>A0A9D1G700</accession>
<evidence type="ECO:0000256" key="1">
    <source>
        <dbReference type="ARBA" id="ARBA00006479"/>
    </source>
</evidence>
<dbReference type="Gene3D" id="3.30.420.40">
    <property type="match status" value="2"/>
</dbReference>
<dbReference type="Proteomes" id="UP000886893">
    <property type="component" value="Unassembled WGS sequence"/>
</dbReference>
<proteinExistence type="inferred from homology"/>
<evidence type="ECO:0000313" key="2">
    <source>
        <dbReference type="EMBL" id="HIT16861.1"/>
    </source>
</evidence>
<reference evidence="2" key="1">
    <citation type="submission" date="2020-10" db="EMBL/GenBank/DDBJ databases">
        <authorList>
            <person name="Gilroy R."/>
        </authorList>
    </citation>
    <scope>NUCLEOTIDE SEQUENCE</scope>
    <source>
        <strain evidence="2">14508</strain>
    </source>
</reference>
<name>A0A9D1G700_9FIRM</name>